<dbReference type="RefSeq" id="WP_110379145.1">
    <property type="nucleotide sequence ID" value="NZ_CP029288.2"/>
</dbReference>
<evidence type="ECO:0000313" key="1">
    <source>
        <dbReference type="EMBL" id="AWR96255.1"/>
    </source>
</evidence>
<protein>
    <submittedName>
        <fullName evidence="1">Uncharacterized protein</fullName>
    </submittedName>
</protein>
<gene>
    <name evidence="1" type="ORF">DFR86_00980</name>
</gene>
<keyword evidence="2" id="KW-1185">Reference proteome</keyword>
<dbReference type="EMBL" id="CP029288">
    <property type="protein sequence ID" value="AWR96255.1"/>
    <property type="molecule type" value="Genomic_DNA"/>
</dbReference>
<sequence>MKFSESEPDIVIISGDGNTDLDNIERTLEAKKEKYCKIRYNIPGRSLASIKSKMEIQKEEKNNTGTVGIARYIKTESGKKFFHDKYLVLIDREHLKNGFEDLVDSFTKYGISVYEIKNLSSDVCKIRISINNVRDILVYVVIMGIHCCLEDEIIEYIKNKYNYNLKVEERTGSGCCRYYKDILKSILKNKLKVKKIYEVKGAINYIFNKIKIIFDDIIGTLDKSTNIGK</sequence>
<dbReference type="GeneID" id="36836499"/>
<organism evidence="1 2">
    <name type="scientific">Acidianus sulfidivorans JP7</name>
    <dbReference type="NCBI Taxonomy" id="619593"/>
    <lineage>
        <taxon>Archaea</taxon>
        <taxon>Thermoproteota</taxon>
        <taxon>Thermoprotei</taxon>
        <taxon>Sulfolobales</taxon>
        <taxon>Sulfolobaceae</taxon>
        <taxon>Acidianus</taxon>
    </lineage>
</organism>
<dbReference type="AlphaFoldDB" id="A0A2U9IJU0"/>
<name>A0A2U9IJU0_9CREN</name>
<accession>A0A2U9IJU0</accession>
<dbReference type="Proteomes" id="UP000248410">
    <property type="component" value="Chromosome"/>
</dbReference>
<proteinExistence type="predicted"/>
<dbReference type="KEGG" id="asul:DFR86_00980"/>
<reference evidence="1 2" key="1">
    <citation type="submission" date="2018-05" db="EMBL/GenBank/DDBJ databases">
        <title>Complete Genome Sequences of Extremely Thermoacidophilic, Metal-Mobilizing Type-Strain Members of the Archaeal Family Sulfolobaceae: Acidianus brierleyi DSM-1651T, Acidianus sulfidivorans DSM-18786T, Metallosphaera hakonensis DSM-7519T, and Metallosphaera prunae DSM-10039T.</title>
        <authorList>
            <person name="Counts J.A."/>
            <person name="Kelly R.M."/>
        </authorList>
    </citation>
    <scope>NUCLEOTIDE SEQUENCE [LARGE SCALE GENOMIC DNA]</scope>
    <source>
        <strain evidence="1 2">JP7</strain>
    </source>
</reference>
<evidence type="ECO:0000313" key="2">
    <source>
        <dbReference type="Proteomes" id="UP000248410"/>
    </source>
</evidence>